<evidence type="ECO:0000313" key="8">
    <source>
        <dbReference type="EMBL" id="KUG25139.1"/>
    </source>
</evidence>
<accession>A0A0W8FY11</accession>
<proteinExistence type="predicted"/>
<feature type="domain" description="Bacterial sugar transferase" evidence="7">
    <location>
        <begin position="277"/>
        <end position="460"/>
    </location>
</feature>
<feature type="transmembrane region" description="Helical" evidence="6">
    <location>
        <begin position="9"/>
        <end position="30"/>
    </location>
</feature>
<sequence length="467" mass="54650">MNKRLEKILVLIIDFITINFAWAAFFVLRVETGWFEMFSEPIFLIPMMVVYLYWLLLFLFVGMYRTWFAYSRFDEITLLFKATFVGIFILFFVIFYDDVSQNISSGTRYIIFIYWIIFFFSVAIGRILVRSIQRNLLFKGIGRRGAVIVGFNEKAHRIHNSIANHRGLGLDVKAYVAVKEENLGKEHLGMKAVDLTDNIRSVLEKYDCKEIIIALEHHEEDIFLKVIAKTDGLDVGIKIVPDLYEIISGQARTTQIYGFPLIDIMPQLMPEWEKKVKRLMDIFISLIFIVITSPVLLLTAVAIKLDSKGPVFYKQERSGFNGKVFKIYKFRSMVQDAEKESGPVWSTKYDPRITPVGRIIRKLRLDEIPQVINVLKGEMSFVGPRPERPYFVEKLSEEIPLYKRRLRVRPGITGWAQVKHKYDESIEDVKTKLRYDLFYIENMSLRMDLKIIFRTVFVVLFGKGHYE</sequence>
<name>A0A0W8FY11_9ZZZZ</name>
<dbReference type="GO" id="GO:0016020">
    <property type="term" value="C:membrane"/>
    <property type="evidence" value="ECO:0007669"/>
    <property type="project" value="UniProtKB-SubCell"/>
</dbReference>
<evidence type="ECO:0000256" key="1">
    <source>
        <dbReference type="ARBA" id="ARBA00004141"/>
    </source>
</evidence>
<feature type="transmembrane region" description="Helical" evidence="6">
    <location>
        <begin position="282"/>
        <end position="303"/>
    </location>
</feature>
<evidence type="ECO:0000256" key="2">
    <source>
        <dbReference type="ARBA" id="ARBA00022679"/>
    </source>
</evidence>
<dbReference type="EMBL" id="LNQE01000760">
    <property type="protein sequence ID" value="KUG25139.1"/>
    <property type="molecule type" value="Genomic_DNA"/>
</dbReference>
<reference evidence="8" key="1">
    <citation type="journal article" date="2015" name="Proc. Natl. Acad. Sci. U.S.A.">
        <title>Networks of energetic and metabolic interactions define dynamics in microbial communities.</title>
        <authorList>
            <person name="Embree M."/>
            <person name="Liu J.K."/>
            <person name="Al-Bassam M.M."/>
            <person name="Zengler K."/>
        </authorList>
    </citation>
    <scope>NUCLEOTIDE SEQUENCE</scope>
</reference>
<evidence type="ECO:0000256" key="6">
    <source>
        <dbReference type="SAM" id="Phobius"/>
    </source>
</evidence>
<dbReference type="InterPro" id="IPR003362">
    <property type="entry name" value="Bact_transf"/>
</dbReference>
<feature type="transmembrane region" description="Helical" evidence="6">
    <location>
        <begin position="108"/>
        <end position="129"/>
    </location>
</feature>
<dbReference type="PANTHER" id="PTHR30576">
    <property type="entry name" value="COLANIC BIOSYNTHESIS UDP-GLUCOSE LIPID CARRIER TRANSFERASE"/>
    <property type="match status" value="1"/>
</dbReference>
<keyword evidence="5 6" id="KW-0472">Membrane</keyword>
<gene>
    <name evidence="8" type="ORF">ASZ90_005043</name>
</gene>
<evidence type="ECO:0000256" key="4">
    <source>
        <dbReference type="ARBA" id="ARBA00022989"/>
    </source>
</evidence>
<feature type="transmembrane region" description="Helical" evidence="6">
    <location>
        <begin position="42"/>
        <end position="64"/>
    </location>
</feature>
<dbReference type="Pfam" id="PF02397">
    <property type="entry name" value="Bac_transf"/>
    <property type="match status" value="1"/>
</dbReference>
<dbReference type="InterPro" id="IPR017475">
    <property type="entry name" value="EPS_sugar_tfrase"/>
</dbReference>
<keyword evidence="2 8" id="KW-0808">Transferase</keyword>
<dbReference type="PANTHER" id="PTHR30576:SF0">
    <property type="entry name" value="UNDECAPRENYL-PHOSPHATE N-ACETYLGALACTOSAMINYL 1-PHOSPHATE TRANSFERASE-RELATED"/>
    <property type="match status" value="1"/>
</dbReference>
<dbReference type="Pfam" id="PF13727">
    <property type="entry name" value="CoA_binding_3"/>
    <property type="match status" value="1"/>
</dbReference>
<evidence type="ECO:0000256" key="3">
    <source>
        <dbReference type="ARBA" id="ARBA00022692"/>
    </source>
</evidence>
<keyword evidence="4 6" id="KW-1133">Transmembrane helix</keyword>
<comment type="caution">
    <text evidence="8">The sequence shown here is derived from an EMBL/GenBank/DDBJ whole genome shotgun (WGS) entry which is preliminary data.</text>
</comment>
<organism evidence="8">
    <name type="scientific">hydrocarbon metagenome</name>
    <dbReference type="NCBI Taxonomy" id="938273"/>
    <lineage>
        <taxon>unclassified sequences</taxon>
        <taxon>metagenomes</taxon>
        <taxon>ecological metagenomes</taxon>
    </lineage>
</organism>
<dbReference type="Gene3D" id="3.40.50.720">
    <property type="entry name" value="NAD(P)-binding Rossmann-like Domain"/>
    <property type="match status" value="1"/>
</dbReference>
<evidence type="ECO:0000259" key="7">
    <source>
        <dbReference type="Pfam" id="PF02397"/>
    </source>
</evidence>
<dbReference type="GO" id="GO:0047360">
    <property type="term" value="F:undecaprenyl-phosphate galactose phosphotransferase activity"/>
    <property type="evidence" value="ECO:0007669"/>
    <property type="project" value="UniProtKB-EC"/>
</dbReference>
<comment type="subcellular location">
    <subcellularLocation>
        <location evidence="1">Membrane</location>
        <topology evidence="1">Multi-pass membrane protein</topology>
    </subcellularLocation>
</comment>
<dbReference type="NCBIfam" id="TIGR03025">
    <property type="entry name" value="EPS_sugtrans"/>
    <property type="match status" value="1"/>
</dbReference>
<keyword evidence="3 6" id="KW-0812">Transmembrane</keyword>
<dbReference type="EC" id="2.7.8.6" evidence="8"/>
<feature type="transmembrane region" description="Helical" evidence="6">
    <location>
        <begin position="76"/>
        <end position="96"/>
    </location>
</feature>
<dbReference type="AlphaFoldDB" id="A0A0W8FY11"/>
<evidence type="ECO:0000256" key="5">
    <source>
        <dbReference type="ARBA" id="ARBA00023136"/>
    </source>
</evidence>
<protein>
    <submittedName>
        <fullName evidence="8">Undecaprenyl-phosphate galactosephosphotransferase</fullName>
        <ecNumber evidence="8">2.7.8.6</ecNumber>
    </submittedName>
</protein>